<evidence type="ECO:0000313" key="2">
    <source>
        <dbReference type="Proteomes" id="UP001627154"/>
    </source>
</evidence>
<name>A0ABD2W8E9_9HYME</name>
<dbReference type="EMBL" id="JBJJXI010000123">
    <property type="protein sequence ID" value="KAL3389213.1"/>
    <property type="molecule type" value="Genomic_DNA"/>
</dbReference>
<organism evidence="1 2">
    <name type="scientific">Trichogramma kaykai</name>
    <dbReference type="NCBI Taxonomy" id="54128"/>
    <lineage>
        <taxon>Eukaryota</taxon>
        <taxon>Metazoa</taxon>
        <taxon>Ecdysozoa</taxon>
        <taxon>Arthropoda</taxon>
        <taxon>Hexapoda</taxon>
        <taxon>Insecta</taxon>
        <taxon>Pterygota</taxon>
        <taxon>Neoptera</taxon>
        <taxon>Endopterygota</taxon>
        <taxon>Hymenoptera</taxon>
        <taxon>Apocrita</taxon>
        <taxon>Proctotrupomorpha</taxon>
        <taxon>Chalcidoidea</taxon>
        <taxon>Trichogrammatidae</taxon>
        <taxon>Trichogramma</taxon>
    </lineage>
</organism>
<accession>A0ABD2W8E9</accession>
<reference evidence="1 2" key="1">
    <citation type="journal article" date="2024" name="bioRxiv">
        <title>A reference genome for Trichogramma kaykai: A tiny desert-dwelling parasitoid wasp with competing sex-ratio distorters.</title>
        <authorList>
            <person name="Culotta J."/>
            <person name="Lindsey A.R."/>
        </authorList>
    </citation>
    <scope>NUCLEOTIDE SEQUENCE [LARGE SCALE GENOMIC DNA]</scope>
    <source>
        <strain evidence="1 2">KSX58</strain>
    </source>
</reference>
<gene>
    <name evidence="1" type="ORF">TKK_015473</name>
</gene>
<keyword evidence="2" id="KW-1185">Reference proteome</keyword>
<sequence>MKSCKRNKTVKLRRRRVFRHEVNHCSPPVSHIQYYMFVIVATEDREYTNYERLKVSSMYPCNSHNEFSSIRQLIFVH</sequence>
<dbReference type="Proteomes" id="UP001627154">
    <property type="component" value="Unassembled WGS sequence"/>
</dbReference>
<protein>
    <submittedName>
        <fullName evidence="1">Uncharacterized protein</fullName>
    </submittedName>
</protein>
<proteinExistence type="predicted"/>
<evidence type="ECO:0000313" key="1">
    <source>
        <dbReference type="EMBL" id="KAL3389213.1"/>
    </source>
</evidence>
<dbReference type="AlphaFoldDB" id="A0ABD2W8E9"/>
<comment type="caution">
    <text evidence="1">The sequence shown here is derived from an EMBL/GenBank/DDBJ whole genome shotgun (WGS) entry which is preliminary data.</text>
</comment>